<dbReference type="EMBL" id="UYSL01020901">
    <property type="protein sequence ID" value="VDL76553.1"/>
    <property type="molecule type" value="Genomic_DNA"/>
</dbReference>
<feature type="region of interest" description="Disordered" evidence="1">
    <location>
        <begin position="316"/>
        <end position="353"/>
    </location>
</feature>
<dbReference type="Pfam" id="PF05585">
    <property type="entry name" value="DUF1758"/>
    <property type="match status" value="1"/>
</dbReference>
<reference evidence="5" key="1">
    <citation type="submission" date="2016-04" db="UniProtKB">
        <authorList>
            <consortium name="WormBaseParasite"/>
        </authorList>
    </citation>
    <scope>IDENTIFICATION</scope>
</reference>
<keyword evidence="4" id="KW-1185">Reference proteome</keyword>
<sequence length="353" mass="40309">MIVPVLLQHPDGQRMGTVFSLLDSASDQSFISSSLAERLSLTIYHEHTIVVNTFGGKAEKKRVRRVTTSLFNPQGEYLTVEFLTHDKITPPLYVGNIIPEDRDFIENYFSKQDALTVLETVNGTITPEILIGIDYFNSIMKLNNTVTRLPSGLFITPTFFGPVISRVSRDVNFISDNNPQNHILNTCTRQITNEDDFDITELWKLPGIGIEDLSSENEQNKHIVDNFYATVQFQDGKIFVQFPWKSNKKQLTDNFNLALSRLHQLFKMKQQNPQRWKEYCKIIDDQLQKEFIEEAPHTTHYNVVHATTEVVHINNDSGHQYRDPFEVRDNDASTTTSPYSATPVNTGASTTHP</sequence>
<feature type="compositionally biased region" description="Low complexity" evidence="1">
    <location>
        <begin position="332"/>
        <end position="343"/>
    </location>
</feature>
<proteinExistence type="predicted"/>
<dbReference type="WBParaSite" id="NBR_0001296301-mRNA-1">
    <property type="protein sequence ID" value="NBR_0001296301-mRNA-1"/>
    <property type="gene ID" value="NBR_0001296301"/>
</dbReference>
<feature type="compositionally biased region" description="Polar residues" evidence="1">
    <location>
        <begin position="344"/>
        <end position="353"/>
    </location>
</feature>
<organism evidence="5">
    <name type="scientific">Nippostrongylus brasiliensis</name>
    <name type="common">Rat hookworm</name>
    <dbReference type="NCBI Taxonomy" id="27835"/>
    <lineage>
        <taxon>Eukaryota</taxon>
        <taxon>Metazoa</taxon>
        <taxon>Ecdysozoa</taxon>
        <taxon>Nematoda</taxon>
        <taxon>Chromadorea</taxon>
        <taxon>Rhabditida</taxon>
        <taxon>Rhabditina</taxon>
        <taxon>Rhabditomorpha</taxon>
        <taxon>Strongyloidea</taxon>
        <taxon>Heligmosomidae</taxon>
        <taxon>Nippostrongylus</taxon>
    </lineage>
</organism>
<evidence type="ECO:0000313" key="3">
    <source>
        <dbReference type="EMBL" id="VDL76553.1"/>
    </source>
</evidence>
<accession>A0A158R116</accession>
<dbReference type="InterPro" id="IPR008737">
    <property type="entry name" value="DUF1758"/>
</dbReference>
<dbReference type="PANTHER" id="PTHR47331">
    <property type="entry name" value="PHD-TYPE DOMAIN-CONTAINING PROTEIN"/>
    <property type="match status" value="1"/>
</dbReference>
<dbReference type="Proteomes" id="UP000271162">
    <property type="component" value="Unassembled WGS sequence"/>
</dbReference>
<feature type="domain" description="DUF1758" evidence="2">
    <location>
        <begin position="20"/>
        <end position="165"/>
    </location>
</feature>
<protein>
    <submittedName>
        <fullName evidence="5">DUF1758 domain-containing protein</fullName>
    </submittedName>
</protein>
<dbReference type="PANTHER" id="PTHR47331:SF5">
    <property type="entry name" value="RIBONUCLEASE H"/>
    <property type="match status" value="1"/>
</dbReference>
<evidence type="ECO:0000256" key="1">
    <source>
        <dbReference type="SAM" id="MobiDB-lite"/>
    </source>
</evidence>
<dbReference type="OMA" id="NIMEHAY"/>
<gene>
    <name evidence="3" type="ORF">NBR_LOCUS12964</name>
</gene>
<reference evidence="3 4" key="2">
    <citation type="submission" date="2018-11" db="EMBL/GenBank/DDBJ databases">
        <authorList>
            <consortium name="Pathogen Informatics"/>
        </authorList>
    </citation>
    <scope>NUCLEOTIDE SEQUENCE [LARGE SCALE GENOMIC DNA]</scope>
</reference>
<dbReference type="AlphaFoldDB" id="A0A158R116"/>
<feature type="compositionally biased region" description="Basic and acidic residues" evidence="1">
    <location>
        <begin position="319"/>
        <end position="331"/>
    </location>
</feature>
<evidence type="ECO:0000313" key="4">
    <source>
        <dbReference type="Proteomes" id="UP000271162"/>
    </source>
</evidence>
<evidence type="ECO:0000313" key="5">
    <source>
        <dbReference type="WBParaSite" id="NBR_0001296301-mRNA-1"/>
    </source>
</evidence>
<evidence type="ECO:0000259" key="2">
    <source>
        <dbReference type="Pfam" id="PF05585"/>
    </source>
</evidence>
<name>A0A158R116_NIPBR</name>